<dbReference type="GO" id="GO:0000122">
    <property type="term" value="P:negative regulation of transcription by RNA polymerase II"/>
    <property type="evidence" value="ECO:0007669"/>
    <property type="project" value="UniProtKB-ARBA"/>
</dbReference>
<feature type="domain" description="C2H2-type" evidence="6">
    <location>
        <begin position="36"/>
        <end position="63"/>
    </location>
</feature>
<feature type="domain" description="C2H2-type" evidence="6">
    <location>
        <begin position="93"/>
        <end position="122"/>
    </location>
</feature>
<dbReference type="Pfam" id="PF00096">
    <property type="entry name" value="zf-C2H2"/>
    <property type="match status" value="3"/>
</dbReference>
<dbReference type="SUPFAM" id="SSF57667">
    <property type="entry name" value="beta-beta-alpha zinc fingers"/>
    <property type="match status" value="2"/>
</dbReference>
<dbReference type="GO" id="GO:0000981">
    <property type="term" value="F:DNA-binding transcription factor activity, RNA polymerase II-specific"/>
    <property type="evidence" value="ECO:0007669"/>
    <property type="project" value="TreeGrafter"/>
</dbReference>
<dbReference type="Gene3D" id="3.30.160.60">
    <property type="entry name" value="Classic Zinc Finger"/>
    <property type="match status" value="4"/>
</dbReference>
<dbReference type="InterPro" id="IPR036236">
    <property type="entry name" value="Znf_C2H2_sf"/>
</dbReference>
<sequence length="295" mass="33414">MSAAASRRLDQVVDSVASGVPLPPPRSSRRRPAVVAQCQECGIILKHPSKITAHMRTHTGEKPFECGVCNMRFAMANPLRIHLRRAHTGEKPFECTWECGKRFVSNAARNEHERIVHAGVKRYQCTVGGCRRLFTRRRYLMMHQRKVHEDADRRAEDAINAVLEAVEADMPLASTSRHSVSRRLRPLHPKAKMALPPAGLSHKLTGKVVIFQHDADIPEIDEQEEQEMDERAMLEDAMMEEDEAQDLLQHEVDGEVEVDVDGEYVVPVGQGGEVAEYFQFVDDDVDEQHKVDHPY</sequence>
<dbReference type="AlphaFoldDB" id="A0A914XLC7"/>
<proteinExistence type="predicted"/>
<dbReference type="PANTHER" id="PTHR23235:SF120">
    <property type="entry name" value="KRUPPEL-LIKE FACTOR 15"/>
    <property type="match status" value="1"/>
</dbReference>
<dbReference type="FunFam" id="3.30.160.60:FF:000100">
    <property type="entry name" value="Zinc finger 45-like"/>
    <property type="match status" value="1"/>
</dbReference>
<dbReference type="Proteomes" id="UP000887566">
    <property type="component" value="Unplaced"/>
</dbReference>
<dbReference type="WBParaSite" id="PSAMB.scaffold931size38457.g9871.t1">
    <property type="protein sequence ID" value="PSAMB.scaffold931size38457.g9871.t1"/>
    <property type="gene ID" value="PSAMB.scaffold931size38457.g9871"/>
</dbReference>
<evidence type="ECO:0000256" key="2">
    <source>
        <dbReference type="ARBA" id="ARBA00022737"/>
    </source>
</evidence>
<feature type="domain" description="C2H2-type" evidence="6">
    <location>
        <begin position="64"/>
        <end position="92"/>
    </location>
</feature>
<evidence type="ECO:0000256" key="3">
    <source>
        <dbReference type="ARBA" id="ARBA00022771"/>
    </source>
</evidence>
<dbReference type="GO" id="GO:0008270">
    <property type="term" value="F:zinc ion binding"/>
    <property type="evidence" value="ECO:0007669"/>
    <property type="project" value="UniProtKB-KW"/>
</dbReference>
<evidence type="ECO:0000313" key="7">
    <source>
        <dbReference type="Proteomes" id="UP000887566"/>
    </source>
</evidence>
<protein>
    <submittedName>
        <fullName evidence="8">C2H2-type domain-containing protein</fullName>
    </submittedName>
</protein>
<dbReference type="PROSITE" id="PS50157">
    <property type="entry name" value="ZINC_FINGER_C2H2_2"/>
    <property type="match status" value="4"/>
</dbReference>
<dbReference type="PROSITE" id="PS00028">
    <property type="entry name" value="ZINC_FINGER_C2H2_1"/>
    <property type="match status" value="4"/>
</dbReference>
<keyword evidence="2" id="KW-0677">Repeat</keyword>
<keyword evidence="4" id="KW-0862">Zinc</keyword>
<name>A0A914XLC7_9BILA</name>
<evidence type="ECO:0000256" key="5">
    <source>
        <dbReference type="PROSITE-ProRule" id="PRU00042"/>
    </source>
</evidence>
<keyword evidence="3 5" id="KW-0863">Zinc-finger</keyword>
<dbReference type="GO" id="GO:0000978">
    <property type="term" value="F:RNA polymerase II cis-regulatory region sequence-specific DNA binding"/>
    <property type="evidence" value="ECO:0007669"/>
    <property type="project" value="TreeGrafter"/>
</dbReference>
<evidence type="ECO:0000256" key="1">
    <source>
        <dbReference type="ARBA" id="ARBA00022723"/>
    </source>
</evidence>
<dbReference type="FunFam" id="3.30.160.60:FF:000446">
    <property type="entry name" value="Zinc finger protein"/>
    <property type="match status" value="1"/>
</dbReference>
<reference evidence="8" key="1">
    <citation type="submission" date="2022-11" db="UniProtKB">
        <authorList>
            <consortium name="WormBaseParasite"/>
        </authorList>
    </citation>
    <scope>IDENTIFICATION</scope>
</reference>
<dbReference type="GO" id="GO:0005634">
    <property type="term" value="C:nucleus"/>
    <property type="evidence" value="ECO:0007669"/>
    <property type="project" value="UniProtKB-ARBA"/>
</dbReference>
<keyword evidence="1" id="KW-0479">Metal-binding</keyword>
<keyword evidence="7" id="KW-1185">Reference proteome</keyword>
<accession>A0A914XLC7</accession>
<evidence type="ECO:0000259" key="6">
    <source>
        <dbReference type="PROSITE" id="PS50157"/>
    </source>
</evidence>
<dbReference type="PANTHER" id="PTHR23235">
    <property type="entry name" value="KRUEPPEL-LIKE TRANSCRIPTION FACTOR"/>
    <property type="match status" value="1"/>
</dbReference>
<dbReference type="InterPro" id="IPR013087">
    <property type="entry name" value="Znf_C2H2_type"/>
</dbReference>
<organism evidence="7 8">
    <name type="scientific">Plectus sambesii</name>
    <dbReference type="NCBI Taxonomy" id="2011161"/>
    <lineage>
        <taxon>Eukaryota</taxon>
        <taxon>Metazoa</taxon>
        <taxon>Ecdysozoa</taxon>
        <taxon>Nematoda</taxon>
        <taxon>Chromadorea</taxon>
        <taxon>Plectida</taxon>
        <taxon>Plectina</taxon>
        <taxon>Plectoidea</taxon>
        <taxon>Plectidae</taxon>
        <taxon>Plectus</taxon>
    </lineage>
</organism>
<evidence type="ECO:0000313" key="8">
    <source>
        <dbReference type="WBParaSite" id="PSAMB.scaffold931size38457.g9871.t1"/>
    </source>
</evidence>
<dbReference type="SMART" id="SM00355">
    <property type="entry name" value="ZnF_C2H2"/>
    <property type="match status" value="4"/>
</dbReference>
<feature type="domain" description="C2H2-type" evidence="6">
    <location>
        <begin position="123"/>
        <end position="153"/>
    </location>
</feature>
<evidence type="ECO:0000256" key="4">
    <source>
        <dbReference type="ARBA" id="ARBA00022833"/>
    </source>
</evidence>